<dbReference type="Pfam" id="PF03547">
    <property type="entry name" value="Mem_trans"/>
    <property type="match status" value="2"/>
</dbReference>
<feature type="transmembrane region" description="Helical" evidence="8">
    <location>
        <begin position="93"/>
        <end position="116"/>
    </location>
</feature>
<feature type="transmembrane region" description="Helical" evidence="8">
    <location>
        <begin position="219"/>
        <end position="241"/>
    </location>
</feature>
<comment type="caution">
    <text evidence="9">The sequence shown here is derived from an EMBL/GenBank/DDBJ whole genome shotgun (WGS) entry which is preliminary data.</text>
</comment>
<dbReference type="AlphaFoldDB" id="H1KYN5"/>
<feature type="transmembrane region" description="Helical" evidence="8">
    <location>
        <begin position="6"/>
        <end position="23"/>
    </location>
</feature>
<keyword evidence="3" id="KW-0813">Transport</keyword>
<name>H1KYN5_9EURY</name>
<dbReference type="Proteomes" id="UP000003706">
    <property type="component" value="Unassembled WGS sequence"/>
</dbReference>
<protein>
    <submittedName>
        <fullName evidence="9">Auxin Efflux Carrier</fullName>
    </submittedName>
</protein>
<evidence type="ECO:0000256" key="5">
    <source>
        <dbReference type="ARBA" id="ARBA00022692"/>
    </source>
</evidence>
<feature type="transmembrane region" description="Helical" evidence="8">
    <location>
        <begin position="122"/>
        <end position="145"/>
    </location>
</feature>
<evidence type="ECO:0000256" key="1">
    <source>
        <dbReference type="ARBA" id="ARBA00004651"/>
    </source>
</evidence>
<dbReference type="Gene3D" id="1.20.1530.20">
    <property type="match status" value="1"/>
</dbReference>
<dbReference type="STRING" id="647171.MetfoDRAFT_0908"/>
<dbReference type="InterPro" id="IPR038770">
    <property type="entry name" value="Na+/solute_symporter_sf"/>
</dbReference>
<evidence type="ECO:0000256" key="6">
    <source>
        <dbReference type="ARBA" id="ARBA00022989"/>
    </source>
</evidence>
<feature type="transmembrane region" description="Helical" evidence="8">
    <location>
        <begin position="279"/>
        <end position="302"/>
    </location>
</feature>
<feature type="transmembrane region" description="Helical" evidence="8">
    <location>
        <begin position="30"/>
        <end position="49"/>
    </location>
</feature>
<dbReference type="PANTHER" id="PTHR36838:SF3">
    <property type="entry name" value="TRANSPORTER AUXIN EFFLUX CARRIER EC FAMILY"/>
    <property type="match status" value="1"/>
</dbReference>
<keyword evidence="10" id="KW-1185">Reference proteome</keyword>
<dbReference type="GO" id="GO:0055085">
    <property type="term" value="P:transmembrane transport"/>
    <property type="evidence" value="ECO:0007669"/>
    <property type="project" value="InterPro"/>
</dbReference>
<dbReference type="PANTHER" id="PTHR36838">
    <property type="entry name" value="AUXIN EFFLUX CARRIER FAMILY PROTEIN"/>
    <property type="match status" value="1"/>
</dbReference>
<evidence type="ECO:0000256" key="4">
    <source>
        <dbReference type="ARBA" id="ARBA00022475"/>
    </source>
</evidence>
<evidence type="ECO:0000256" key="2">
    <source>
        <dbReference type="ARBA" id="ARBA00010145"/>
    </source>
</evidence>
<keyword evidence="5 8" id="KW-0812">Transmembrane</keyword>
<dbReference type="RefSeq" id="WP_007044347.1">
    <property type="nucleotide sequence ID" value="NZ_AGJL01000019.1"/>
</dbReference>
<proteinExistence type="inferred from homology"/>
<keyword evidence="6 8" id="KW-1133">Transmembrane helix</keyword>
<comment type="subcellular location">
    <subcellularLocation>
        <location evidence="1">Cell membrane</location>
        <topology evidence="1">Multi-pass membrane protein</topology>
    </subcellularLocation>
</comment>
<reference evidence="9 10" key="1">
    <citation type="submission" date="2011-09" db="EMBL/GenBank/DDBJ databases">
        <title>The draft genome of Methanotorris formicicus Mc-S-70.</title>
        <authorList>
            <consortium name="US DOE Joint Genome Institute (JGI-PGF)"/>
            <person name="Lucas S."/>
            <person name="Han J."/>
            <person name="Lapidus A."/>
            <person name="Cheng J.-F."/>
            <person name="Goodwin L."/>
            <person name="Pitluck S."/>
            <person name="Peters L."/>
            <person name="Land M.L."/>
            <person name="Hauser L."/>
            <person name="Sieprawska-Lupa M."/>
            <person name="Takai K."/>
            <person name="Miyazaki J."/>
            <person name="Whitman W."/>
            <person name="Woyke T.J."/>
        </authorList>
    </citation>
    <scope>NUCLEOTIDE SEQUENCE [LARGE SCALE GENOMIC DNA]</scope>
    <source>
        <strain evidence="9 10">Mc-S-70</strain>
    </source>
</reference>
<evidence type="ECO:0000256" key="3">
    <source>
        <dbReference type="ARBA" id="ARBA00022448"/>
    </source>
</evidence>
<dbReference type="EMBL" id="AGJL01000019">
    <property type="protein sequence ID" value="EHP86939.1"/>
    <property type="molecule type" value="Genomic_DNA"/>
</dbReference>
<dbReference type="InterPro" id="IPR004776">
    <property type="entry name" value="Mem_transp_PIN-like"/>
</dbReference>
<evidence type="ECO:0000313" key="9">
    <source>
        <dbReference type="EMBL" id="EHP86939.1"/>
    </source>
</evidence>
<feature type="transmembrane region" description="Helical" evidence="8">
    <location>
        <begin position="61"/>
        <end position="81"/>
    </location>
</feature>
<evidence type="ECO:0000256" key="7">
    <source>
        <dbReference type="ARBA" id="ARBA00023136"/>
    </source>
</evidence>
<comment type="similarity">
    <text evidence="2">Belongs to the auxin efflux carrier (TC 2.A.69) family.</text>
</comment>
<gene>
    <name evidence="9" type="ORF">MetfoDRAFT_0908</name>
</gene>
<keyword evidence="7 8" id="KW-0472">Membrane</keyword>
<dbReference type="PATRIC" id="fig|647171.4.peg.895"/>
<evidence type="ECO:0000256" key="8">
    <source>
        <dbReference type="SAM" id="Phobius"/>
    </source>
</evidence>
<dbReference type="OrthoDB" id="147743at2157"/>
<feature type="transmembrane region" description="Helical" evidence="8">
    <location>
        <begin position="253"/>
        <end position="273"/>
    </location>
</feature>
<evidence type="ECO:0000313" key="10">
    <source>
        <dbReference type="Proteomes" id="UP000003706"/>
    </source>
</evidence>
<dbReference type="GO" id="GO:0005886">
    <property type="term" value="C:plasma membrane"/>
    <property type="evidence" value="ECO:0007669"/>
    <property type="project" value="UniProtKB-SubCell"/>
</dbReference>
<accession>H1KYN5</accession>
<organism evidence="9 10">
    <name type="scientific">Methanotorris formicicus Mc-S-70</name>
    <dbReference type="NCBI Taxonomy" id="647171"/>
    <lineage>
        <taxon>Archaea</taxon>
        <taxon>Methanobacteriati</taxon>
        <taxon>Methanobacteriota</taxon>
        <taxon>Methanomada group</taxon>
        <taxon>Methanococci</taxon>
        <taxon>Methanococcales</taxon>
        <taxon>Methanocaldococcaceae</taxon>
        <taxon>Methanotorris</taxon>
    </lineage>
</organism>
<keyword evidence="4" id="KW-1003">Cell membrane</keyword>
<feature type="transmembrane region" description="Helical" evidence="8">
    <location>
        <begin position="157"/>
        <end position="178"/>
    </location>
</feature>
<sequence>MDVIIIVMNLILIGYLLKYLKLLKESDRIALNNIVVYITMPATIFLTIMTKVSPSDLFEFLKLPFAIILTDLICGVLSYFVGKSFLKLDNKSLGGFILVCMLGNTGFLGYPIAYGFYGDDGLARAIFCDMGGVFATMLFGTYVGIKFGKNSGNILKEFLRFPPLITGIFTIILIFFGIKLNNFPSFIIKTLEYLSSATIPLIMLSLGLSLSPSAAKFGVFYGILASLFRFGVSPVAAYSLSDIFLINGLEKKILVIESAMPSALMTLVLSTLYELDVKLVASCCFITTALSLGIIPIVYSLVEILLI</sequence>